<dbReference type="Proteomes" id="UP001295444">
    <property type="component" value="Chromosome 02"/>
</dbReference>
<feature type="domain" description="BLOC-2 complex member HPS3 C-terminal" evidence="3">
    <location>
        <begin position="498"/>
        <end position="998"/>
    </location>
</feature>
<evidence type="ECO:0000256" key="1">
    <source>
        <dbReference type="SAM" id="MobiDB-lite"/>
    </source>
</evidence>
<evidence type="ECO:0000259" key="3">
    <source>
        <dbReference type="Pfam" id="PF14763"/>
    </source>
</evidence>
<dbReference type="InterPro" id="IPR029438">
    <property type="entry name" value="HPS3_C"/>
</dbReference>
<feature type="compositionally biased region" description="Basic and acidic residues" evidence="1">
    <location>
        <begin position="226"/>
        <end position="237"/>
    </location>
</feature>
<protein>
    <submittedName>
        <fullName evidence="4">Hermansky-Pudlak syndrome 3 isoform X1</fullName>
    </submittedName>
</protein>
<name>A0AAD1RB08_PELCU</name>
<dbReference type="Pfam" id="PF14761">
    <property type="entry name" value="HPS3_N"/>
    <property type="match status" value="1"/>
</dbReference>
<feature type="region of interest" description="Disordered" evidence="1">
    <location>
        <begin position="214"/>
        <end position="240"/>
    </location>
</feature>
<sequence length="1053" mass="118987">MVRLYNCHPYGSQRIVPTKQVPEVFCCGGDSVFVTCAGGCKVEVFTVCKDLCQPLCSFNTLGKVLDMKYCDIGDYLVTIESKNNISALRTYVNWRCQATVSSRISVRMLGIRLESCHSGSAKDQMEIIEMPLSDPPLSLACCPMRGDLLVGCSSKLIIFSLKYMSICDVPVLDFERSLILHIMGIIPTHITFCAGYIGISTDLEVLLIKLMPTPSESPETTSQNLKELETVSEKEPKNPLPLQSHLRELDDFVMCQRPVELVGEECKSCSILVTPESTGLSTDFTRPSQVHHVLYRRFAPDFSEGLSVENTRLHSLQLLPICKTGFFSNSEETTPQKELLSLFCFFSLPHTGYLYTVANEVKQISVYRYPERSQQAVLTPQFLHVITSNNLQCFTVRCSAAAARDEDPYIDTTMKTCPPVTLDVCTLRMQLFIGLKAIDHFKNYIIILTKADIEDVTVKGKSPKTMHSWKSGSVKNKTSPETGPGWNLYVVSTMSTIQIYNELVEYSRRYDTMKTHGSIHLLSEAHLLVRASLMAPNVHEMTEKAELVAAFRDSCASLGQCFSRLDTKHSHLALPYFKMSGLSVSKVIQRVLSNEFSLDYGKGFMFYLKHTLFEELDEELSEDMALKVLQIFSNREPSHLPYVLCSSSMANVCPKKAIDCLRKLESSSPSALISLTKASMALRMQDAKTCEIEIQRHPEMLLLCGFVDEPRLLMRHRSKEIIPTQMAYHFRDIQPGLLVASAVALHENSKIRLKNAEIFFKVLCEKMDDDENIPQMLVDFWEALLSTYPTESILQDILFKLSSHYVCRIRDLQQHTCVKPLKSPEDLRNSCSHFGIISPWISRLVSSETASCLDCGDLMKLQSLLCGPSMDIPSFLPLLKFIPEEHNSNLSIHIICETRMMEYENAIERLLDRCPEAVIQYARHEIKNGSQALWWKKLLPELCHRIRQSESENKTLIASLRDTLEVISVELELQDFLNVLPDDGTAVFFLPYLLNQRKCKLQCTLSPFLRSCGLPHDNAAAKCQEQLQSFQQFEMSQGKAQTRHSDTCNLSGG</sequence>
<dbReference type="PANTHER" id="PTHR28633:SF1">
    <property type="entry name" value="BLOC-2 COMPLEX MEMBER HPS3"/>
    <property type="match status" value="1"/>
</dbReference>
<feature type="domain" description="BLOC-2 complex member HPS3 N-terminal" evidence="2">
    <location>
        <begin position="3"/>
        <end position="479"/>
    </location>
</feature>
<dbReference type="InterPro" id="IPR029437">
    <property type="entry name" value="HPS3_N"/>
</dbReference>
<dbReference type="AlphaFoldDB" id="A0AAD1RB08"/>
<gene>
    <name evidence="4" type="ORF">PECUL_23A013042</name>
</gene>
<evidence type="ECO:0000259" key="2">
    <source>
        <dbReference type="Pfam" id="PF14761"/>
    </source>
</evidence>
<dbReference type="GO" id="GO:0005737">
    <property type="term" value="C:cytoplasm"/>
    <property type="evidence" value="ECO:0007669"/>
    <property type="project" value="TreeGrafter"/>
</dbReference>
<dbReference type="EMBL" id="OW240913">
    <property type="protein sequence ID" value="CAH2246890.1"/>
    <property type="molecule type" value="Genomic_DNA"/>
</dbReference>
<organism evidence="4 5">
    <name type="scientific">Pelobates cultripes</name>
    <name type="common">Western spadefoot toad</name>
    <dbReference type="NCBI Taxonomy" id="61616"/>
    <lineage>
        <taxon>Eukaryota</taxon>
        <taxon>Metazoa</taxon>
        <taxon>Chordata</taxon>
        <taxon>Craniata</taxon>
        <taxon>Vertebrata</taxon>
        <taxon>Euteleostomi</taxon>
        <taxon>Amphibia</taxon>
        <taxon>Batrachia</taxon>
        <taxon>Anura</taxon>
        <taxon>Pelobatoidea</taxon>
        <taxon>Pelobatidae</taxon>
        <taxon>Pelobates</taxon>
    </lineage>
</organism>
<dbReference type="InterPro" id="IPR017216">
    <property type="entry name" value="HPS3"/>
</dbReference>
<evidence type="ECO:0000313" key="5">
    <source>
        <dbReference type="Proteomes" id="UP001295444"/>
    </source>
</evidence>
<dbReference type="Pfam" id="PF14763">
    <property type="entry name" value="HPS3_C"/>
    <property type="match status" value="1"/>
</dbReference>
<keyword evidence="5" id="KW-1185">Reference proteome</keyword>
<accession>A0AAD1RB08</accession>
<feature type="compositionally biased region" description="Polar residues" evidence="1">
    <location>
        <begin position="214"/>
        <end position="225"/>
    </location>
</feature>
<proteinExistence type="predicted"/>
<evidence type="ECO:0000313" key="4">
    <source>
        <dbReference type="EMBL" id="CAH2246890.1"/>
    </source>
</evidence>
<reference evidence="4" key="1">
    <citation type="submission" date="2022-03" db="EMBL/GenBank/DDBJ databases">
        <authorList>
            <person name="Alioto T."/>
            <person name="Alioto T."/>
            <person name="Gomez Garrido J."/>
        </authorList>
    </citation>
    <scope>NUCLEOTIDE SEQUENCE</scope>
</reference>
<dbReference type="GO" id="GO:0031084">
    <property type="term" value="C:BLOC-2 complex"/>
    <property type="evidence" value="ECO:0007669"/>
    <property type="project" value="TreeGrafter"/>
</dbReference>
<dbReference type="PANTHER" id="PTHR28633">
    <property type="entry name" value="HERMANSKY-PUDLAK SYNDROME 3 PROTEIN"/>
    <property type="match status" value="1"/>
</dbReference>